<dbReference type="Proteomes" id="UP000028511">
    <property type="component" value="Unassembled WGS sequence"/>
</dbReference>
<dbReference type="Gene3D" id="3.40.50.1220">
    <property type="entry name" value="TPP-binding domain"/>
    <property type="match status" value="1"/>
</dbReference>
<dbReference type="GO" id="GO:0050660">
    <property type="term" value="F:flavin adenine dinucleotide binding"/>
    <property type="evidence" value="ECO:0007669"/>
    <property type="project" value="TreeGrafter"/>
</dbReference>
<evidence type="ECO:0000256" key="1">
    <source>
        <dbReference type="ARBA" id="ARBA00007812"/>
    </source>
</evidence>
<dbReference type="InterPro" id="IPR012000">
    <property type="entry name" value="Thiamin_PyroP_enz_cen_dom"/>
</dbReference>
<dbReference type="InterPro" id="IPR045229">
    <property type="entry name" value="TPP_enz"/>
</dbReference>
<sequence length="565" mass="61752">MSVNIAKTLVKLLEDCEVKAAFGVSGGFIAPIWQALTESEKIKIFHCRHESGGAFSASEFSLCQQVPAVAFATAGPGISNALTGLRAAKLDGAKVIFISSITSVTPSGKWNLQETTVQDIDGLCLPDGHGYFDEIIIINQKDDYFDVEKKLRKGLNKKDGYVVGIFLTAKVQQEIINYENDEVLSLSHDDLDENAKRHSQEIADLLVNENAVFWAGFGARHASALLTQIAVKTNSRVISTPRGKGIFNEKHSLYAGTSGLGSDTESIYKTLHCPLLSAVIIMGSRLGELSSSYVQNNLEKVKVYYIGLNAQEIKGNLPPHTVLIDSDIETFLTSIDACMAEKVIPPSHIKAISAPHDSHKCYSDAAKDVIHPLDVMSVVQEIAIDMFDCYVASEAGNSFVWTNRYLKFSNPLRYRISTAYGAMGHYACGLVGLAASKERCAIGIIGDGSILMSNEVSTAVRFGLPAIWLVMNDAGYNMCRQGQELLGYPPLDCSIPQVDFALFGQSIGATGYNVRNKKELREALIHAIEEKKPAVINAFIDKYEIPPLGDRVETFRKLKEELDAK</sequence>
<gene>
    <name evidence="7" type="ORF">XBP1_380002</name>
</gene>
<feature type="domain" description="Thiamine pyrophosphate enzyme TPP-binding" evidence="5">
    <location>
        <begin position="395"/>
        <end position="537"/>
    </location>
</feature>
<dbReference type="SUPFAM" id="SSF52518">
    <property type="entry name" value="Thiamin diphosphate-binding fold (THDP-binding)"/>
    <property type="match status" value="2"/>
</dbReference>
<dbReference type="SUPFAM" id="SSF52467">
    <property type="entry name" value="DHS-like NAD/FAD-binding domain"/>
    <property type="match status" value="1"/>
</dbReference>
<dbReference type="PANTHER" id="PTHR18968">
    <property type="entry name" value="THIAMINE PYROPHOSPHATE ENZYMES"/>
    <property type="match status" value="1"/>
</dbReference>
<evidence type="ECO:0000256" key="2">
    <source>
        <dbReference type="ARBA" id="ARBA00023052"/>
    </source>
</evidence>
<organism evidence="7">
    <name type="scientific">Xenorhabdus bovienii str. puntauvense</name>
    <dbReference type="NCBI Taxonomy" id="1398201"/>
    <lineage>
        <taxon>Bacteria</taxon>
        <taxon>Pseudomonadati</taxon>
        <taxon>Pseudomonadota</taxon>
        <taxon>Gammaproteobacteria</taxon>
        <taxon>Enterobacterales</taxon>
        <taxon>Morganellaceae</taxon>
        <taxon>Xenorhabdus</taxon>
    </lineage>
</organism>
<evidence type="ECO:0000259" key="6">
    <source>
        <dbReference type="Pfam" id="PF02776"/>
    </source>
</evidence>
<dbReference type="CDD" id="cd00568">
    <property type="entry name" value="TPP_enzymes"/>
    <property type="match status" value="1"/>
</dbReference>
<feature type="domain" description="Thiamine pyrophosphate enzyme N-terminal TPP-binding" evidence="6">
    <location>
        <begin position="4"/>
        <end position="115"/>
    </location>
</feature>
<dbReference type="HOGENOM" id="CLU_013748_3_1_6"/>
<comment type="caution">
    <text evidence="7">The sequence shown here is derived from an EMBL/GenBank/DDBJ whole genome shotgun (WGS) entry which is preliminary data.</text>
</comment>
<dbReference type="GO" id="GO:0030976">
    <property type="term" value="F:thiamine pyrophosphate binding"/>
    <property type="evidence" value="ECO:0007669"/>
    <property type="project" value="InterPro"/>
</dbReference>
<dbReference type="GO" id="GO:0009099">
    <property type="term" value="P:L-valine biosynthetic process"/>
    <property type="evidence" value="ECO:0007669"/>
    <property type="project" value="TreeGrafter"/>
</dbReference>
<dbReference type="GO" id="GO:0003984">
    <property type="term" value="F:acetolactate synthase activity"/>
    <property type="evidence" value="ECO:0007669"/>
    <property type="project" value="UniProtKB-EC"/>
</dbReference>
<dbReference type="GO" id="GO:0000287">
    <property type="term" value="F:magnesium ion binding"/>
    <property type="evidence" value="ECO:0007669"/>
    <property type="project" value="InterPro"/>
</dbReference>
<dbReference type="Gene3D" id="3.40.50.970">
    <property type="match status" value="2"/>
</dbReference>
<comment type="similarity">
    <text evidence="1 3">Belongs to the TPP enzyme family.</text>
</comment>
<dbReference type="InterPro" id="IPR029035">
    <property type="entry name" value="DHS-like_NAD/FAD-binding_dom"/>
</dbReference>
<dbReference type="GO" id="GO:0005948">
    <property type="term" value="C:acetolactate synthase complex"/>
    <property type="evidence" value="ECO:0007669"/>
    <property type="project" value="TreeGrafter"/>
</dbReference>
<dbReference type="PANTHER" id="PTHR18968:SF13">
    <property type="entry name" value="ACETOLACTATE SYNTHASE CATALYTIC SUBUNIT, MITOCHONDRIAL"/>
    <property type="match status" value="1"/>
</dbReference>
<dbReference type="RefSeq" id="WP_038213060.1">
    <property type="nucleotide sequence ID" value="NZ_CAWLWN010000036.1"/>
</dbReference>
<dbReference type="InterPro" id="IPR029061">
    <property type="entry name" value="THDP-binding"/>
</dbReference>
<keyword evidence="2 3" id="KW-0786">Thiamine pyrophosphate</keyword>
<feature type="domain" description="Thiamine pyrophosphate enzyme central" evidence="4">
    <location>
        <begin position="203"/>
        <end position="333"/>
    </location>
</feature>
<evidence type="ECO:0000259" key="5">
    <source>
        <dbReference type="Pfam" id="PF02775"/>
    </source>
</evidence>
<protein>
    <submittedName>
        <fullName evidence="7">Putative Acetolactate synthase large subunit</fullName>
        <ecNumber evidence="7">2.2.1.6</ecNumber>
    </submittedName>
</protein>
<dbReference type="AlphaFoldDB" id="A0A077N8P2"/>
<dbReference type="EC" id="2.2.1.6" evidence="7"/>
<dbReference type="Pfam" id="PF02776">
    <property type="entry name" value="TPP_enzyme_N"/>
    <property type="match status" value="1"/>
</dbReference>
<reference evidence="7" key="1">
    <citation type="submission" date="2013-07" db="EMBL/GenBank/DDBJ databases">
        <title>Sub-species coevolution in mutualistic symbiosis.</title>
        <authorList>
            <person name="Murfin K."/>
            <person name="Klassen J."/>
            <person name="Lee M."/>
            <person name="Forst S."/>
            <person name="Stock P."/>
            <person name="Goodrich-Blair H."/>
        </authorList>
    </citation>
    <scope>NUCLEOTIDE SEQUENCE [LARGE SCALE GENOMIC DNA]</scope>
    <source>
        <strain evidence="7">Puntauvense</strain>
    </source>
</reference>
<evidence type="ECO:0000313" key="7">
    <source>
        <dbReference type="EMBL" id="CDG98576.1"/>
    </source>
</evidence>
<evidence type="ECO:0000259" key="4">
    <source>
        <dbReference type="Pfam" id="PF00205"/>
    </source>
</evidence>
<dbReference type="CDD" id="cd07035">
    <property type="entry name" value="TPP_PYR_POX_like"/>
    <property type="match status" value="1"/>
</dbReference>
<dbReference type="EMBL" id="CBSW010000241">
    <property type="protein sequence ID" value="CDG98576.1"/>
    <property type="molecule type" value="Genomic_DNA"/>
</dbReference>
<dbReference type="GO" id="GO:0009097">
    <property type="term" value="P:isoleucine biosynthetic process"/>
    <property type="evidence" value="ECO:0007669"/>
    <property type="project" value="TreeGrafter"/>
</dbReference>
<dbReference type="InterPro" id="IPR011766">
    <property type="entry name" value="TPP_enzyme_TPP-bd"/>
</dbReference>
<evidence type="ECO:0000256" key="3">
    <source>
        <dbReference type="RuleBase" id="RU362132"/>
    </source>
</evidence>
<proteinExistence type="inferred from homology"/>
<keyword evidence="7" id="KW-0808">Transferase</keyword>
<accession>A0A077N8P2</accession>
<dbReference type="Pfam" id="PF00205">
    <property type="entry name" value="TPP_enzyme_M"/>
    <property type="match status" value="1"/>
</dbReference>
<dbReference type="InterPro" id="IPR012001">
    <property type="entry name" value="Thiamin_PyroP_enz_TPP-bd_dom"/>
</dbReference>
<dbReference type="Pfam" id="PF02775">
    <property type="entry name" value="TPP_enzyme_C"/>
    <property type="match status" value="1"/>
</dbReference>
<name>A0A077N8P2_XENBV</name>